<name>A0ABD0YQ87_9HEMI</name>
<evidence type="ECO:0000259" key="7">
    <source>
        <dbReference type="Pfam" id="PF01061"/>
    </source>
</evidence>
<comment type="caution">
    <text evidence="8">The sequence shown here is derived from an EMBL/GenBank/DDBJ whole genome shotgun (WGS) entry which is preliminary data.</text>
</comment>
<gene>
    <name evidence="8" type="ORF">AAG570_009828</name>
</gene>
<dbReference type="EMBL" id="JBFDAA010000004">
    <property type="protein sequence ID" value="KAL1138136.1"/>
    <property type="molecule type" value="Genomic_DNA"/>
</dbReference>
<dbReference type="PANTHER" id="PTHR48041:SF139">
    <property type="entry name" value="PROTEIN SCARLET"/>
    <property type="match status" value="1"/>
</dbReference>
<keyword evidence="9" id="KW-1185">Reference proteome</keyword>
<dbReference type="InterPro" id="IPR013525">
    <property type="entry name" value="ABC2_TM"/>
</dbReference>
<keyword evidence="3 6" id="KW-0812">Transmembrane</keyword>
<dbReference type="InterPro" id="IPR050352">
    <property type="entry name" value="ABCG_transporters"/>
</dbReference>
<evidence type="ECO:0000256" key="1">
    <source>
        <dbReference type="ARBA" id="ARBA00004141"/>
    </source>
</evidence>
<feature type="transmembrane region" description="Helical" evidence="6">
    <location>
        <begin position="236"/>
        <end position="258"/>
    </location>
</feature>
<protein>
    <recommendedName>
        <fullName evidence="7">ABC-2 type transporter transmembrane domain-containing protein</fullName>
    </recommendedName>
</protein>
<evidence type="ECO:0000256" key="6">
    <source>
        <dbReference type="SAM" id="Phobius"/>
    </source>
</evidence>
<evidence type="ECO:0000313" key="8">
    <source>
        <dbReference type="EMBL" id="KAL1138136.1"/>
    </source>
</evidence>
<feature type="domain" description="ABC-2 type transporter transmembrane" evidence="7">
    <location>
        <begin position="109"/>
        <end position="318"/>
    </location>
</feature>
<accession>A0ABD0YQ87</accession>
<reference evidence="8 9" key="1">
    <citation type="submission" date="2024-07" db="EMBL/GenBank/DDBJ databases">
        <title>Chromosome-level genome assembly of the water stick insect Ranatra chinensis (Heteroptera: Nepidae).</title>
        <authorList>
            <person name="Liu X."/>
        </authorList>
    </citation>
    <scope>NUCLEOTIDE SEQUENCE [LARGE SCALE GENOMIC DNA]</scope>
    <source>
        <strain evidence="8">Cailab_2021Rc</strain>
        <tissue evidence="8">Muscle</tissue>
    </source>
</reference>
<comment type="subcellular location">
    <subcellularLocation>
        <location evidence="1">Membrane</location>
        <topology evidence="1">Multi-pass membrane protein</topology>
    </subcellularLocation>
</comment>
<feature type="transmembrane region" description="Helical" evidence="6">
    <location>
        <begin position="358"/>
        <end position="376"/>
    </location>
</feature>
<evidence type="ECO:0000256" key="2">
    <source>
        <dbReference type="ARBA" id="ARBA00022448"/>
    </source>
</evidence>
<evidence type="ECO:0000256" key="3">
    <source>
        <dbReference type="ARBA" id="ARBA00022692"/>
    </source>
</evidence>
<feature type="transmembrane region" description="Helical" evidence="6">
    <location>
        <begin position="131"/>
        <end position="149"/>
    </location>
</feature>
<keyword evidence="2" id="KW-0813">Transport</keyword>
<dbReference type="Pfam" id="PF01061">
    <property type="entry name" value="ABC2_membrane"/>
    <property type="match status" value="1"/>
</dbReference>
<sequence>MFHNVILVAEGTIVYNGSSNGAIEFFQTEGYTMGKLCTPGEFLVNTLAPTPGSELSTQAAVKRLSLQFALSEQAKTNDMVIKYEQQVAKVRYSNKCTNLRKPPLWISKFYWLWFRSVLEIIRNPNIQWIKIFQKLIVGLMVGFCYLGTVELTQNGLQSVQGVLFLLVTENTFAPMYAALSYFPVQFPMFIREYKNAVYSPFLFYITSILSQFPGLVVEAVLFSTCVYWMAGLQLTAYAYLMTMLISILCINVSAACGTMFSAAFNTPSTAMAYLIPFDYVVMITSGLFIKLSTLPEVIGWIKYLSWFMYSYESLTITQWGGIYNISCIENRPYLPCLETGADVIEKFSFSEDNLDLDILAMLGLYFGFLAIGYIFFKFKIKKQP</sequence>
<keyword evidence="4 6" id="KW-1133">Transmembrane helix</keyword>
<evidence type="ECO:0000256" key="5">
    <source>
        <dbReference type="ARBA" id="ARBA00023136"/>
    </source>
</evidence>
<organism evidence="8 9">
    <name type="scientific">Ranatra chinensis</name>
    <dbReference type="NCBI Taxonomy" id="642074"/>
    <lineage>
        <taxon>Eukaryota</taxon>
        <taxon>Metazoa</taxon>
        <taxon>Ecdysozoa</taxon>
        <taxon>Arthropoda</taxon>
        <taxon>Hexapoda</taxon>
        <taxon>Insecta</taxon>
        <taxon>Pterygota</taxon>
        <taxon>Neoptera</taxon>
        <taxon>Paraneoptera</taxon>
        <taxon>Hemiptera</taxon>
        <taxon>Heteroptera</taxon>
        <taxon>Panheteroptera</taxon>
        <taxon>Nepomorpha</taxon>
        <taxon>Nepidae</taxon>
        <taxon>Ranatrinae</taxon>
        <taxon>Ranatra</taxon>
    </lineage>
</organism>
<feature type="transmembrane region" description="Helical" evidence="6">
    <location>
        <begin position="202"/>
        <end position="230"/>
    </location>
</feature>
<feature type="transmembrane region" description="Helical" evidence="6">
    <location>
        <begin position="161"/>
        <end position="182"/>
    </location>
</feature>
<evidence type="ECO:0000256" key="4">
    <source>
        <dbReference type="ARBA" id="ARBA00022989"/>
    </source>
</evidence>
<dbReference type="AlphaFoldDB" id="A0ABD0YQ87"/>
<dbReference type="Proteomes" id="UP001558652">
    <property type="component" value="Unassembled WGS sequence"/>
</dbReference>
<evidence type="ECO:0000313" key="9">
    <source>
        <dbReference type="Proteomes" id="UP001558652"/>
    </source>
</evidence>
<dbReference type="PANTHER" id="PTHR48041">
    <property type="entry name" value="ABC TRANSPORTER G FAMILY MEMBER 28"/>
    <property type="match status" value="1"/>
</dbReference>
<dbReference type="GO" id="GO:0016020">
    <property type="term" value="C:membrane"/>
    <property type="evidence" value="ECO:0007669"/>
    <property type="project" value="UniProtKB-SubCell"/>
</dbReference>
<keyword evidence="5 6" id="KW-0472">Membrane</keyword>
<proteinExistence type="predicted"/>